<feature type="signal peptide" evidence="2">
    <location>
        <begin position="1"/>
        <end position="26"/>
    </location>
</feature>
<dbReference type="SUPFAM" id="SSF56925">
    <property type="entry name" value="OMPA-like"/>
    <property type="match status" value="1"/>
</dbReference>
<keyword evidence="1 2" id="KW-0732">Signal</keyword>
<sequence length="185" mass="19814">MSTSFKKRTLFSGVLIASSLATMAYAETPKPGFTVTPSIGHYNADGDRQAGDDTSYSIGVGYQTNSPLALEAVYLHSDANKRGRNNDLDQYRVDGLYSLPEFTTVNLTPYVAAGVGMTDVDGDSTNLLVNAGGGVKYAINSDVDLRADFRLVKDVEDNHLDNVTSVGVQYNFGMPNQPASQGSNE</sequence>
<gene>
    <name evidence="4" type="ORF">DFP75_10384</name>
</gene>
<comment type="caution">
    <text evidence="4">The sequence shown here is derived from an EMBL/GenBank/DDBJ whole genome shotgun (WGS) entry which is preliminary data.</text>
</comment>
<evidence type="ECO:0000259" key="3">
    <source>
        <dbReference type="Pfam" id="PF13505"/>
    </source>
</evidence>
<organism evidence="4 5">
    <name type="scientific">Marinomonas alcarazii</name>
    <dbReference type="NCBI Taxonomy" id="491949"/>
    <lineage>
        <taxon>Bacteria</taxon>
        <taxon>Pseudomonadati</taxon>
        <taxon>Pseudomonadota</taxon>
        <taxon>Gammaproteobacteria</taxon>
        <taxon>Oceanospirillales</taxon>
        <taxon>Oceanospirillaceae</taxon>
        <taxon>Marinomonas</taxon>
    </lineage>
</organism>
<dbReference type="Proteomes" id="UP000247551">
    <property type="component" value="Unassembled WGS sequence"/>
</dbReference>
<dbReference type="RefSeq" id="WP_110574647.1">
    <property type="nucleotide sequence ID" value="NZ_QKLW01000003.1"/>
</dbReference>
<evidence type="ECO:0000256" key="1">
    <source>
        <dbReference type="ARBA" id="ARBA00022729"/>
    </source>
</evidence>
<dbReference type="Gene3D" id="2.40.160.20">
    <property type="match status" value="1"/>
</dbReference>
<name>A0A318V476_9GAMM</name>
<dbReference type="Pfam" id="PF13505">
    <property type="entry name" value="OMP_b-brl"/>
    <property type="match status" value="1"/>
</dbReference>
<evidence type="ECO:0000313" key="4">
    <source>
        <dbReference type="EMBL" id="PYF82258.1"/>
    </source>
</evidence>
<dbReference type="AlphaFoldDB" id="A0A318V476"/>
<keyword evidence="5" id="KW-1185">Reference proteome</keyword>
<reference evidence="4 5" key="1">
    <citation type="submission" date="2018-06" db="EMBL/GenBank/DDBJ databases">
        <title>Genomic Encyclopedia of Type Strains, Phase III (KMG-III): the genomes of soil and plant-associated and newly described type strains.</title>
        <authorList>
            <person name="Whitman W."/>
        </authorList>
    </citation>
    <scope>NUCLEOTIDE SEQUENCE [LARGE SCALE GENOMIC DNA]</scope>
    <source>
        <strain evidence="4 5">CECT 7730</strain>
    </source>
</reference>
<evidence type="ECO:0000256" key="2">
    <source>
        <dbReference type="SAM" id="SignalP"/>
    </source>
</evidence>
<dbReference type="EMBL" id="QKLW01000003">
    <property type="protein sequence ID" value="PYF82258.1"/>
    <property type="molecule type" value="Genomic_DNA"/>
</dbReference>
<dbReference type="InterPro" id="IPR011250">
    <property type="entry name" value="OMP/PagP_B-barrel"/>
</dbReference>
<proteinExistence type="predicted"/>
<protein>
    <submittedName>
        <fullName evidence="4">Outer membrane protein with beta-barrel domain</fullName>
    </submittedName>
</protein>
<accession>A0A318V476</accession>
<evidence type="ECO:0000313" key="5">
    <source>
        <dbReference type="Proteomes" id="UP000247551"/>
    </source>
</evidence>
<feature type="chain" id="PRO_5016260087" evidence="2">
    <location>
        <begin position="27"/>
        <end position="185"/>
    </location>
</feature>
<feature type="domain" description="Outer membrane protein beta-barrel" evidence="3">
    <location>
        <begin position="13"/>
        <end position="172"/>
    </location>
</feature>
<dbReference type="InterPro" id="IPR027385">
    <property type="entry name" value="Beta-barrel_OMP"/>
</dbReference>